<feature type="transmembrane region" description="Helical" evidence="1">
    <location>
        <begin position="248"/>
        <end position="266"/>
    </location>
</feature>
<feature type="transmembrane region" description="Helical" evidence="1">
    <location>
        <begin position="196"/>
        <end position="214"/>
    </location>
</feature>
<evidence type="ECO:0000256" key="1">
    <source>
        <dbReference type="SAM" id="Phobius"/>
    </source>
</evidence>
<dbReference type="RefSeq" id="WP_236864332.1">
    <property type="nucleotide sequence ID" value="NZ_BAABAZ010000004.1"/>
</dbReference>
<name>A0ABP8EGZ5_9MICO</name>
<dbReference type="Proteomes" id="UP001501586">
    <property type="component" value="Unassembled WGS sequence"/>
</dbReference>
<dbReference type="EMBL" id="BAABAZ010000004">
    <property type="protein sequence ID" value="GAA4283204.1"/>
    <property type="molecule type" value="Genomic_DNA"/>
</dbReference>
<feature type="transmembrane region" description="Helical" evidence="1">
    <location>
        <begin position="12"/>
        <end position="30"/>
    </location>
</feature>
<sequence length="287" mass="31304">MLAPVRRRPLTAFFVIAYLGSWILWSPWWLSQSGVGLLPFELPLSAVAGINQLGLFAGPFASALVVTRVTEGRDGLKQLFRRMVQWRARPFWYFLALVLIPAVTGIGYLVLPGTTLVLEDGAFAVLGLLATTYLIYLLGGPVQEEPGWRGFALPRLQARLRPVMAAVVLGLIHCFWHAPLFLTAEWDTARHEPSQFLAYLVLIVSMSIVMSWLFNGSGGSVLLAILGHNSVNWALFATAALTGRTVESNWPAALGLAVLAIVTIAATKGRLGYRPLPTISGQEARGR</sequence>
<feature type="transmembrane region" description="Helical" evidence="1">
    <location>
        <begin position="123"/>
        <end position="142"/>
    </location>
</feature>
<keyword evidence="1" id="KW-1133">Transmembrane helix</keyword>
<dbReference type="PANTHER" id="PTHR35797:SF1">
    <property type="entry name" value="PROTEASE"/>
    <property type="match status" value="1"/>
</dbReference>
<dbReference type="InterPro" id="IPR003675">
    <property type="entry name" value="Rce1/LyrA-like_dom"/>
</dbReference>
<feature type="transmembrane region" description="Helical" evidence="1">
    <location>
        <begin position="163"/>
        <end position="184"/>
    </location>
</feature>
<evidence type="ECO:0000313" key="4">
    <source>
        <dbReference type="Proteomes" id="UP001501586"/>
    </source>
</evidence>
<comment type="caution">
    <text evidence="3">The sequence shown here is derived from an EMBL/GenBank/DDBJ whole genome shotgun (WGS) entry which is preliminary data.</text>
</comment>
<evidence type="ECO:0000259" key="2">
    <source>
        <dbReference type="Pfam" id="PF02517"/>
    </source>
</evidence>
<accession>A0ABP8EGZ5</accession>
<keyword evidence="1" id="KW-0472">Membrane</keyword>
<feature type="transmembrane region" description="Helical" evidence="1">
    <location>
        <begin position="91"/>
        <end position="111"/>
    </location>
</feature>
<organism evidence="3 4">
    <name type="scientific">Brevibacterium daeguense</name>
    <dbReference type="NCBI Taxonomy" id="909936"/>
    <lineage>
        <taxon>Bacteria</taxon>
        <taxon>Bacillati</taxon>
        <taxon>Actinomycetota</taxon>
        <taxon>Actinomycetes</taxon>
        <taxon>Micrococcales</taxon>
        <taxon>Brevibacteriaceae</taxon>
        <taxon>Brevibacterium</taxon>
    </lineage>
</organism>
<reference evidence="4" key="1">
    <citation type="journal article" date="2019" name="Int. J. Syst. Evol. Microbiol.">
        <title>The Global Catalogue of Microorganisms (GCM) 10K type strain sequencing project: providing services to taxonomists for standard genome sequencing and annotation.</title>
        <authorList>
            <consortium name="The Broad Institute Genomics Platform"/>
            <consortium name="The Broad Institute Genome Sequencing Center for Infectious Disease"/>
            <person name="Wu L."/>
            <person name="Ma J."/>
        </authorList>
    </citation>
    <scope>NUCLEOTIDE SEQUENCE [LARGE SCALE GENOMIC DNA]</scope>
    <source>
        <strain evidence="4">JCM 17458</strain>
    </source>
</reference>
<evidence type="ECO:0000313" key="3">
    <source>
        <dbReference type="EMBL" id="GAA4283204.1"/>
    </source>
</evidence>
<protein>
    <submittedName>
        <fullName evidence="3">Type II CAAX endopeptidase family protein</fullName>
    </submittedName>
</protein>
<keyword evidence="1" id="KW-0812">Transmembrane</keyword>
<keyword evidence="4" id="KW-1185">Reference proteome</keyword>
<feature type="transmembrane region" description="Helical" evidence="1">
    <location>
        <begin position="221"/>
        <end position="242"/>
    </location>
</feature>
<feature type="transmembrane region" description="Helical" evidence="1">
    <location>
        <begin position="50"/>
        <end position="70"/>
    </location>
</feature>
<gene>
    <name evidence="3" type="ORF">GCM10022261_07350</name>
</gene>
<dbReference type="PANTHER" id="PTHR35797">
    <property type="entry name" value="PROTEASE-RELATED"/>
    <property type="match status" value="1"/>
</dbReference>
<feature type="domain" description="CAAX prenyl protease 2/Lysostaphin resistance protein A-like" evidence="2">
    <location>
        <begin position="130"/>
        <end position="233"/>
    </location>
</feature>
<dbReference type="Pfam" id="PF02517">
    <property type="entry name" value="Rce1-like"/>
    <property type="match status" value="1"/>
</dbReference>
<dbReference type="InterPro" id="IPR042150">
    <property type="entry name" value="MmRce1-like"/>
</dbReference>
<proteinExistence type="predicted"/>